<dbReference type="PANTHER" id="PTHR24412:SF489">
    <property type="entry name" value="RING FINGER DOMAIN AND KELCH REPEAT-CONTAINING PROTEIN DDB_G0271372"/>
    <property type="match status" value="1"/>
</dbReference>
<proteinExistence type="predicted"/>
<keyword evidence="2" id="KW-0677">Repeat</keyword>
<dbReference type="SUPFAM" id="SSF117281">
    <property type="entry name" value="Kelch motif"/>
    <property type="match status" value="1"/>
</dbReference>
<dbReference type="AlphaFoldDB" id="A0A7K1U5Q0"/>
<evidence type="ECO:0000256" key="2">
    <source>
        <dbReference type="ARBA" id="ARBA00022737"/>
    </source>
</evidence>
<dbReference type="Pfam" id="PF24681">
    <property type="entry name" value="Kelch_KLHDC2_KLHL20_DRC7"/>
    <property type="match status" value="1"/>
</dbReference>
<sequence>MKSYCYILGIVSLILLVCCKKEKVKDTPLPPVVEPPPTLTLSSADIENNDAVRIAGKIIAPSWLDSPVCGIVYSTDSIPTVNSPEKIILGSIRDSINISYTVKDLSRWKNYTFRLFIATAKETWYSQPRQVIPPRFQIAPLKDSVISRNTILRLYFTEPIPNDQTKGFEVYVGDKKIDSINVVVGSGSIVFLVPIDYSQGTPITIKKGAYSQTIIPDIPVLPGYWRRISSHEGSLSENAAYFTLGNNGYIVGGHKYLSATQPTNVIWEINLTTYQWKKKSPFPVPLHSAMAITVNNKAYLFGGVVDGSTPNDKVWEYDPVSDSWQSIGNMNDVDFGNAIGRLRMSTAVYNNKIYMGGGIRLGGAPNFFEYWYTKYWVIFNPVTHNWENLPQSPAINSIQSMTAYVYDNTLYLSGGDNSSHESTENFSLNFSNNSWSKPDIAQSLPPRTGVSVINKNNTTYFFGGYQYIPSTSPAGGRFGVIPECWKMDANQQYTQLASASTPEFVSELNRDAPIFATAGGLIVYNVLTWNGNNTLTGAVIEYVPGN</sequence>
<dbReference type="PANTHER" id="PTHR24412">
    <property type="entry name" value="KELCH PROTEIN"/>
    <property type="match status" value="1"/>
</dbReference>
<keyword evidence="1" id="KW-0880">Kelch repeat</keyword>
<name>A0A7K1U5Q0_9BACT</name>
<dbReference type="InterPro" id="IPR015915">
    <property type="entry name" value="Kelch-typ_b-propeller"/>
</dbReference>
<organism evidence="3 4">
    <name type="scientific">Chitinophaga tropicalis</name>
    <dbReference type="NCBI Taxonomy" id="2683588"/>
    <lineage>
        <taxon>Bacteria</taxon>
        <taxon>Pseudomonadati</taxon>
        <taxon>Bacteroidota</taxon>
        <taxon>Chitinophagia</taxon>
        <taxon>Chitinophagales</taxon>
        <taxon>Chitinophagaceae</taxon>
        <taxon>Chitinophaga</taxon>
    </lineage>
</organism>
<evidence type="ECO:0000313" key="3">
    <source>
        <dbReference type="EMBL" id="MVT09694.1"/>
    </source>
</evidence>
<gene>
    <name evidence="3" type="ORF">GO493_15600</name>
</gene>
<reference evidence="3 4" key="1">
    <citation type="submission" date="2019-12" db="EMBL/GenBank/DDBJ databases">
        <title>Chitinophaga sp. strain ysch24 (GDMCC 1.1355), whole genome shotgun sequence.</title>
        <authorList>
            <person name="Zhang X."/>
        </authorList>
    </citation>
    <scope>NUCLEOTIDE SEQUENCE [LARGE SCALE GENOMIC DNA]</scope>
    <source>
        <strain evidence="4">ysch24</strain>
    </source>
</reference>
<comment type="caution">
    <text evidence="3">The sequence shown here is derived from an EMBL/GenBank/DDBJ whole genome shotgun (WGS) entry which is preliminary data.</text>
</comment>
<accession>A0A7K1U5Q0</accession>
<dbReference type="RefSeq" id="WP_157307136.1">
    <property type="nucleotide sequence ID" value="NZ_WRXN01000006.1"/>
</dbReference>
<evidence type="ECO:0000313" key="4">
    <source>
        <dbReference type="Proteomes" id="UP000461730"/>
    </source>
</evidence>
<protein>
    <submittedName>
        <fullName evidence="3">Uncharacterized protein</fullName>
    </submittedName>
</protein>
<dbReference type="EMBL" id="WRXN01000006">
    <property type="protein sequence ID" value="MVT09694.1"/>
    <property type="molecule type" value="Genomic_DNA"/>
</dbReference>
<dbReference type="Gene3D" id="2.120.10.80">
    <property type="entry name" value="Kelch-type beta propeller"/>
    <property type="match status" value="2"/>
</dbReference>
<dbReference type="Proteomes" id="UP000461730">
    <property type="component" value="Unassembled WGS sequence"/>
</dbReference>
<evidence type="ECO:0000256" key="1">
    <source>
        <dbReference type="ARBA" id="ARBA00022441"/>
    </source>
</evidence>
<keyword evidence="4" id="KW-1185">Reference proteome</keyword>